<dbReference type="RefSeq" id="WP_271098217.1">
    <property type="nucleotide sequence ID" value="NZ_JANWOR010000895.1"/>
</dbReference>
<gene>
    <name evidence="1" type="ORF">NY836_31390</name>
</gene>
<dbReference type="Pfam" id="PF23696">
    <property type="entry name" value="YneP"/>
    <property type="match status" value="1"/>
</dbReference>
<evidence type="ECO:0000313" key="1">
    <source>
        <dbReference type="EMBL" id="MDA4181766.1"/>
    </source>
</evidence>
<comment type="caution">
    <text evidence="1">The sequence shown here is derived from an EMBL/GenBank/DDBJ whole genome shotgun (WGS) entry which is preliminary data.</text>
</comment>
<organism evidence="1 2">
    <name type="scientific">Escherichia coli</name>
    <dbReference type="NCBI Taxonomy" id="562"/>
    <lineage>
        <taxon>Bacteria</taxon>
        <taxon>Pseudomonadati</taxon>
        <taxon>Pseudomonadota</taxon>
        <taxon>Gammaproteobacteria</taxon>
        <taxon>Enterobacterales</taxon>
        <taxon>Enterobacteriaceae</taxon>
        <taxon>Escherichia</taxon>
    </lineage>
</organism>
<dbReference type="Proteomes" id="UP001211064">
    <property type="component" value="Unassembled WGS sequence"/>
</dbReference>
<dbReference type="EMBL" id="JANWOR010000895">
    <property type="protein sequence ID" value="MDA4181766.1"/>
    <property type="molecule type" value="Genomic_DNA"/>
</dbReference>
<feature type="non-terminal residue" evidence="1">
    <location>
        <position position="34"/>
    </location>
</feature>
<name>A0AAW5ZF53_ECOLX</name>
<sequence length="34" mass="4075">MTKHPTGIYVGCFVKVIRRRLRLEQRRSVINYSP</sequence>
<proteinExistence type="predicted"/>
<protein>
    <submittedName>
        <fullName evidence="1">Uncharacterized protein</fullName>
    </submittedName>
</protein>
<accession>A0AAW5ZF53</accession>
<dbReference type="AlphaFoldDB" id="A0AAW5ZF53"/>
<evidence type="ECO:0000313" key="2">
    <source>
        <dbReference type="Proteomes" id="UP001211064"/>
    </source>
</evidence>
<dbReference type="InterPro" id="IPR057791">
    <property type="entry name" value="YneP-like"/>
</dbReference>
<reference evidence="1" key="1">
    <citation type="submission" date="2022-08" db="EMBL/GenBank/DDBJ databases">
        <title>Genome sequencing of human pathogens.</title>
        <authorList>
            <person name="Cao X."/>
        </authorList>
    </citation>
    <scope>NUCLEOTIDE SEQUENCE</scope>
    <source>
        <strain evidence="1">EC16126</strain>
    </source>
</reference>